<keyword evidence="14" id="KW-1185">Reference proteome</keyword>
<dbReference type="GO" id="GO:0004337">
    <property type="term" value="F:(2E,6E)-farnesyl diphosphate synthase activity"/>
    <property type="evidence" value="ECO:0007669"/>
    <property type="project" value="UniProtKB-EC"/>
</dbReference>
<dbReference type="RefSeq" id="WP_425454714.1">
    <property type="nucleotide sequence ID" value="NZ_QQAY01000009.1"/>
</dbReference>
<keyword evidence="5 12" id="KW-0808">Transferase</keyword>
<evidence type="ECO:0000256" key="2">
    <source>
        <dbReference type="ARBA" id="ARBA00006706"/>
    </source>
</evidence>
<comment type="cofactor">
    <cofactor evidence="1">
        <name>Mg(2+)</name>
        <dbReference type="ChEBI" id="CHEBI:18420"/>
    </cofactor>
</comment>
<dbReference type="InterPro" id="IPR008949">
    <property type="entry name" value="Isoprenoid_synthase_dom_sf"/>
</dbReference>
<name>A0A370GDM8_9BACI</name>
<organism evidence="13 14">
    <name type="scientific">Falsibacillus pallidus</name>
    <dbReference type="NCBI Taxonomy" id="493781"/>
    <lineage>
        <taxon>Bacteria</taxon>
        <taxon>Bacillati</taxon>
        <taxon>Bacillota</taxon>
        <taxon>Bacilli</taxon>
        <taxon>Bacillales</taxon>
        <taxon>Bacillaceae</taxon>
        <taxon>Falsibacillus</taxon>
    </lineage>
</organism>
<gene>
    <name evidence="13" type="ORF">DFR59_10944</name>
</gene>
<dbReference type="NCBIfam" id="NF045485">
    <property type="entry name" value="FPPsyn"/>
    <property type="match status" value="1"/>
</dbReference>
<evidence type="ECO:0000256" key="1">
    <source>
        <dbReference type="ARBA" id="ARBA00001946"/>
    </source>
</evidence>
<evidence type="ECO:0000256" key="11">
    <source>
        <dbReference type="ARBA" id="ARBA00049399"/>
    </source>
</evidence>
<keyword evidence="6" id="KW-0479">Metal-binding</keyword>
<dbReference type="PROSITE" id="PS00723">
    <property type="entry name" value="POLYPRENYL_SYNTHASE_1"/>
    <property type="match status" value="1"/>
</dbReference>
<dbReference type="FunFam" id="1.10.600.10:FF:000001">
    <property type="entry name" value="Geranylgeranyl diphosphate synthase"/>
    <property type="match status" value="1"/>
</dbReference>
<evidence type="ECO:0000256" key="6">
    <source>
        <dbReference type="ARBA" id="ARBA00022723"/>
    </source>
</evidence>
<evidence type="ECO:0000313" key="14">
    <source>
        <dbReference type="Proteomes" id="UP000255326"/>
    </source>
</evidence>
<dbReference type="PROSITE" id="PS00444">
    <property type="entry name" value="POLYPRENYL_SYNTHASE_2"/>
    <property type="match status" value="1"/>
</dbReference>
<keyword evidence="7" id="KW-0460">Magnesium</keyword>
<dbReference type="GO" id="GO:0005737">
    <property type="term" value="C:cytoplasm"/>
    <property type="evidence" value="ECO:0007669"/>
    <property type="project" value="UniProtKB-ARBA"/>
</dbReference>
<sequence length="294" mass="32016">MSPVLNEFMKKCIKVIEVELENAVQKLNTPERLKEAMLYSLQAGGKRLRPVLLMATLKAFNKEKKMGLSAACALEMIHTYSLIHDDLPSMDDDDLRRGKPTNHKVFGEAFAILAGDGLLTYSFQLIAEDESISPQTRMKLISLLAKCAGPEGMVGGQAADIEGENKSLGLEQLEYIHLHKTGKLLVFSVLAGAIIAGANEEELQQYERFAVNLGLAFQIQDDILDIEGDESKIGKPVGSDADNQKSTYPSILSLDGAKAKLAEHVSLAKDALKAAGHNAEFLIGITDLVAERDH</sequence>
<dbReference type="CDD" id="cd00685">
    <property type="entry name" value="Trans_IPPS_HT"/>
    <property type="match status" value="1"/>
</dbReference>
<evidence type="ECO:0000256" key="12">
    <source>
        <dbReference type="RuleBase" id="RU004466"/>
    </source>
</evidence>
<reference evidence="13 14" key="1">
    <citation type="submission" date="2018-07" db="EMBL/GenBank/DDBJ databases">
        <title>Genomic Encyclopedia of Type Strains, Phase IV (KMG-IV): sequencing the most valuable type-strain genomes for metagenomic binning, comparative biology and taxonomic classification.</title>
        <authorList>
            <person name="Goeker M."/>
        </authorList>
    </citation>
    <scope>NUCLEOTIDE SEQUENCE [LARGE SCALE GENOMIC DNA]</scope>
    <source>
        <strain evidence="13 14">DSM 25281</strain>
    </source>
</reference>
<dbReference type="PANTHER" id="PTHR43281">
    <property type="entry name" value="FARNESYL DIPHOSPHATE SYNTHASE"/>
    <property type="match status" value="1"/>
</dbReference>
<evidence type="ECO:0000256" key="10">
    <source>
        <dbReference type="ARBA" id="ARBA00032873"/>
    </source>
</evidence>
<dbReference type="SUPFAM" id="SSF48576">
    <property type="entry name" value="Terpenoid synthases"/>
    <property type="match status" value="1"/>
</dbReference>
<evidence type="ECO:0000256" key="3">
    <source>
        <dbReference type="ARBA" id="ARBA00012439"/>
    </source>
</evidence>
<dbReference type="AlphaFoldDB" id="A0A370GDM8"/>
<accession>A0A370GDM8</accession>
<dbReference type="InterPro" id="IPR053378">
    <property type="entry name" value="Prenyl_diphosphate_synthase"/>
</dbReference>
<dbReference type="EMBL" id="QQAY01000009">
    <property type="protein sequence ID" value="RDI41199.1"/>
    <property type="molecule type" value="Genomic_DNA"/>
</dbReference>
<keyword evidence="8" id="KW-0414">Isoprene biosynthesis</keyword>
<dbReference type="Proteomes" id="UP000255326">
    <property type="component" value="Unassembled WGS sequence"/>
</dbReference>
<evidence type="ECO:0000313" key="13">
    <source>
        <dbReference type="EMBL" id="RDI41199.1"/>
    </source>
</evidence>
<evidence type="ECO:0000256" key="8">
    <source>
        <dbReference type="ARBA" id="ARBA00023229"/>
    </source>
</evidence>
<evidence type="ECO:0000256" key="9">
    <source>
        <dbReference type="ARBA" id="ARBA00032380"/>
    </source>
</evidence>
<evidence type="ECO:0000256" key="7">
    <source>
        <dbReference type="ARBA" id="ARBA00022842"/>
    </source>
</evidence>
<comment type="similarity">
    <text evidence="2 12">Belongs to the FPP/GGPP synthase family.</text>
</comment>
<dbReference type="InterPro" id="IPR033749">
    <property type="entry name" value="Polyprenyl_synt_CS"/>
</dbReference>
<evidence type="ECO:0000256" key="5">
    <source>
        <dbReference type="ARBA" id="ARBA00022679"/>
    </source>
</evidence>
<dbReference type="PANTHER" id="PTHR43281:SF1">
    <property type="entry name" value="FARNESYL DIPHOSPHATE SYNTHASE"/>
    <property type="match status" value="1"/>
</dbReference>
<dbReference type="InterPro" id="IPR000092">
    <property type="entry name" value="Polyprenyl_synt"/>
</dbReference>
<comment type="caution">
    <text evidence="13">The sequence shown here is derived from an EMBL/GenBank/DDBJ whole genome shotgun (WGS) entry which is preliminary data.</text>
</comment>
<dbReference type="GO" id="GO:0016114">
    <property type="term" value="P:terpenoid biosynthetic process"/>
    <property type="evidence" value="ECO:0007669"/>
    <property type="project" value="UniProtKB-ARBA"/>
</dbReference>
<comment type="catalytic activity">
    <reaction evidence="11">
        <text>isopentenyl diphosphate + (2E)-geranyl diphosphate = (2E,6E)-farnesyl diphosphate + diphosphate</text>
        <dbReference type="Rhea" id="RHEA:19361"/>
        <dbReference type="ChEBI" id="CHEBI:33019"/>
        <dbReference type="ChEBI" id="CHEBI:58057"/>
        <dbReference type="ChEBI" id="CHEBI:128769"/>
        <dbReference type="ChEBI" id="CHEBI:175763"/>
        <dbReference type="EC" id="2.5.1.10"/>
    </reaction>
</comment>
<protein>
    <recommendedName>
        <fullName evidence="4">Farnesyl diphosphate synthase</fullName>
        <ecNumber evidence="3">2.5.1.10</ecNumber>
    </recommendedName>
    <alternativeName>
        <fullName evidence="10">(2E,6E)-farnesyl diphosphate synthase</fullName>
    </alternativeName>
    <alternativeName>
        <fullName evidence="9">Geranyltranstransferase</fullName>
    </alternativeName>
</protein>
<dbReference type="SFLD" id="SFLDS00005">
    <property type="entry name" value="Isoprenoid_Synthase_Type_I"/>
    <property type="match status" value="1"/>
</dbReference>
<dbReference type="Pfam" id="PF00348">
    <property type="entry name" value="polyprenyl_synt"/>
    <property type="match status" value="1"/>
</dbReference>
<dbReference type="EC" id="2.5.1.10" evidence="3"/>
<dbReference type="GO" id="GO:0046872">
    <property type="term" value="F:metal ion binding"/>
    <property type="evidence" value="ECO:0007669"/>
    <property type="project" value="UniProtKB-KW"/>
</dbReference>
<proteinExistence type="inferred from homology"/>
<evidence type="ECO:0000256" key="4">
    <source>
        <dbReference type="ARBA" id="ARBA00015100"/>
    </source>
</evidence>
<dbReference type="SFLD" id="SFLDG01017">
    <property type="entry name" value="Polyprenyl_Transferase_Like"/>
    <property type="match status" value="1"/>
</dbReference>
<dbReference type="Gene3D" id="1.10.600.10">
    <property type="entry name" value="Farnesyl Diphosphate Synthase"/>
    <property type="match status" value="1"/>
</dbReference>